<dbReference type="Proteomes" id="UP000244005">
    <property type="component" value="Unassembled WGS sequence"/>
</dbReference>
<accession>A0A2R6XIL7</accession>
<gene>
    <name evidence="1" type="ORF">MARPO_0013s0157</name>
</gene>
<dbReference type="AlphaFoldDB" id="A0A2R6XIL7"/>
<proteinExistence type="predicted"/>
<sequence>MLWQLLPKGMESWDDGFAVFASDPHHVRLGTVSKALSDARNASSSLSRSARAQLSSRLETQHYPPYHRTICHRPTFGKRLPCQREYDSLDGVHFSQS</sequence>
<name>A0A2R6XIL7_MARPO</name>
<dbReference type="Gramene" id="Mp8g06330.1">
    <property type="protein sequence ID" value="Mp8g06330.1.cds1"/>
    <property type="gene ID" value="Mp8g06330"/>
</dbReference>
<keyword evidence="2" id="KW-1185">Reference proteome</keyword>
<evidence type="ECO:0000313" key="1">
    <source>
        <dbReference type="EMBL" id="PTQ45958.1"/>
    </source>
</evidence>
<evidence type="ECO:0000313" key="2">
    <source>
        <dbReference type="Proteomes" id="UP000244005"/>
    </source>
</evidence>
<reference evidence="2" key="1">
    <citation type="journal article" date="2017" name="Cell">
        <title>Insights into land plant evolution garnered from the Marchantia polymorpha genome.</title>
        <authorList>
            <person name="Bowman J.L."/>
            <person name="Kohchi T."/>
            <person name="Yamato K.T."/>
            <person name="Jenkins J."/>
            <person name="Shu S."/>
            <person name="Ishizaki K."/>
            <person name="Yamaoka S."/>
            <person name="Nishihama R."/>
            <person name="Nakamura Y."/>
            <person name="Berger F."/>
            <person name="Adam C."/>
            <person name="Aki S.S."/>
            <person name="Althoff F."/>
            <person name="Araki T."/>
            <person name="Arteaga-Vazquez M.A."/>
            <person name="Balasubrmanian S."/>
            <person name="Barry K."/>
            <person name="Bauer D."/>
            <person name="Boehm C.R."/>
            <person name="Briginshaw L."/>
            <person name="Caballero-Perez J."/>
            <person name="Catarino B."/>
            <person name="Chen F."/>
            <person name="Chiyoda S."/>
            <person name="Chovatia M."/>
            <person name="Davies K.M."/>
            <person name="Delmans M."/>
            <person name="Demura T."/>
            <person name="Dierschke T."/>
            <person name="Dolan L."/>
            <person name="Dorantes-Acosta A.E."/>
            <person name="Eklund D.M."/>
            <person name="Florent S.N."/>
            <person name="Flores-Sandoval E."/>
            <person name="Fujiyama A."/>
            <person name="Fukuzawa H."/>
            <person name="Galik B."/>
            <person name="Grimanelli D."/>
            <person name="Grimwood J."/>
            <person name="Grossniklaus U."/>
            <person name="Hamada T."/>
            <person name="Haseloff J."/>
            <person name="Hetherington A.J."/>
            <person name="Higo A."/>
            <person name="Hirakawa Y."/>
            <person name="Hundley H.N."/>
            <person name="Ikeda Y."/>
            <person name="Inoue K."/>
            <person name="Inoue S.I."/>
            <person name="Ishida S."/>
            <person name="Jia Q."/>
            <person name="Kakita M."/>
            <person name="Kanazawa T."/>
            <person name="Kawai Y."/>
            <person name="Kawashima T."/>
            <person name="Kennedy M."/>
            <person name="Kinose K."/>
            <person name="Kinoshita T."/>
            <person name="Kohara Y."/>
            <person name="Koide E."/>
            <person name="Komatsu K."/>
            <person name="Kopischke S."/>
            <person name="Kubo M."/>
            <person name="Kyozuka J."/>
            <person name="Lagercrantz U."/>
            <person name="Lin S.S."/>
            <person name="Lindquist E."/>
            <person name="Lipzen A.M."/>
            <person name="Lu C.W."/>
            <person name="De Luna E."/>
            <person name="Martienssen R.A."/>
            <person name="Minamino N."/>
            <person name="Mizutani M."/>
            <person name="Mizutani M."/>
            <person name="Mochizuki N."/>
            <person name="Monte I."/>
            <person name="Mosher R."/>
            <person name="Nagasaki H."/>
            <person name="Nakagami H."/>
            <person name="Naramoto S."/>
            <person name="Nishitani K."/>
            <person name="Ohtani M."/>
            <person name="Okamoto T."/>
            <person name="Okumura M."/>
            <person name="Phillips J."/>
            <person name="Pollak B."/>
            <person name="Reinders A."/>
            <person name="Rovekamp M."/>
            <person name="Sano R."/>
            <person name="Sawa S."/>
            <person name="Schmid M.W."/>
            <person name="Shirakawa M."/>
            <person name="Solano R."/>
            <person name="Spunde A."/>
            <person name="Suetsugu N."/>
            <person name="Sugano S."/>
            <person name="Sugiyama A."/>
            <person name="Sun R."/>
            <person name="Suzuki Y."/>
            <person name="Takenaka M."/>
            <person name="Takezawa D."/>
            <person name="Tomogane H."/>
            <person name="Tsuzuki M."/>
            <person name="Ueda T."/>
            <person name="Umeda M."/>
            <person name="Ward J.M."/>
            <person name="Watanabe Y."/>
            <person name="Yazaki K."/>
            <person name="Yokoyama R."/>
            <person name="Yoshitake Y."/>
            <person name="Yotsui I."/>
            <person name="Zachgo S."/>
            <person name="Schmutz J."/>
        </authorList>
    </citation>
    <scope>NUCLEOTIDE SEQUENCE [LARGE SCALE GENOMIC DNA]</scope>
    <source>
        <strain evidence="2">Tak-1</strain>
    </source>
</reference>
<protein>
    <submittedName>
        <fullName evidence="1">Uncharacterized protein</fullName>
    </submittedName>
</protein>
<organism evidence="1 2">
    <name type="scientific">Marchantia polymorpha</name>
    <name type="common">Common liverwort</name>
    <name type="synonym">Marchantia aquatica</name>
    <dbReference type="NCBI Taxonomy" id="3197"/>
    <lineage>
        <taxon>Eukaryota</taxon>
        <taxon>Viridiplantae</taxon>
        <taxon>Streptophyta</taxon>
        <taxon>Embryophyta</taxon>
        <taxon>Marchantiophyta</taxon>
        <taxon>Marchantiopsida</taxon>
        <taxon>Marchantiidae</taxon>
        <taxon>Marchantiales</taxon>
        <taxon>Marchantiaceae</taxon>
        <taxon>Marchantia</taxon>
    </lineage>
</organism>
<dbReference type="EMBL" id="KZ772685">
    <property type="protein sequence ID" value="PTQ45958.1"/>
    <property type="molecule type" value="Genomic_DNA"/>
</dbReference>